<protein>
    <recommendedName>
        <fullName evidence="2">Fe2OG dioxygenase domain-containing protein</fullName>
    </recommendedName>
</protein>
<dbReference type="Gene3D" id="2.60.120.620">
    <property type="entry name" value="q2cbj1_9rhob like domain"/>
    <property type="match status" value="1"/>
</dbReference>
<evidence type="ECO:0000313" key="1">
    <source>
        <dbReference type="EMBL" id="QHT81645.1"/>
    </source>
</evidence>
<organism evidence="1">
    <name type="scientific">viral metagenome</name>
    <dbReference type="NCBI Taxonomy" id="1070528"/>
    <lineage>
        <taxon>unclassified sequences</taxon>
        <taxon>metagenomes</taxon>
        <taxon>organismal metagenomes</taxon>
    </lineage>
</organism>
<accession>A0A6C0HNG8</accession>
<proteinExistence type="predicted"/>
<dbReference type="AlphaFoldDB" id="A0A6C0HNG8"/>
<evidence type="ECO:0008006" key="2">
    <source>
        <dbReference type="Google" id="ProtNLM"/>
    </source>
</evidence>
<name>A0A6C0HNG8_9ZZZZ</name>
<sequence>MEKQMESKTNMPAIQKYGILLLERHNLADSRLEFTYEFPIDHANNSSNADDNIRKFLENNLQFTKDESINAVIVHKSIDKTGLKWHIDDCQLVNFKNEPTYNLEQYIYLEGHKYLYFNTPTKTLPKFTILFYSSTYKEDFDGGLLKLADGMQIIPKRQCGIIMDSREAHMVTPVTRGVRNVTVVKIY</sequence>
<dbReference type="EMBL" id="MN739987">
    <property type="protein sequence ID" value="QHT81645.1"/>
    <property type="molecule type" value="Genomic_DNA"/>
</dbReference>
<reference evidence="1" key="1">
    <citation type="journal article" date="2020" name="Nature">
        <title>Giant virus diversity and host interactions through global metagenomics.</title>
        <authorList>
            <person name="Schulz F."/>
            <person name="Roux S."/>
            <person name="Paez-Espino D."/>
            <person name="Jungbluth S."/>
            <person name="Walsh D.A."/>
            <person name="Denef V.J."/>
            <person name="McMahon K.D."/>
            <person name="Konstantinidis K.T."/>
            <person name="Eloe-Fadrosh E.A."/>
            <person name="Kyrpides N.C."/>
            <person name="Woyke T."/>
        </authorList>
    </citation>
    <scope>NUCLEOTIDE SEQUENCE</scope>
    <source>
        <strain evidence="1">GVMAG-M-3300023184-13</strain>
    </source>
</reference>